<evidence type="ECO:0008006" key="4">
    <source>
        <dbReference type="Google" id="ProtNLM"/>
    </source>
</evidence>
<dbReference type="PRINTS" id="PR01758">
    <property type="entry name" value="CAPSULEPROTB"/>
</dbReference>
<dbReference type="SUPFAM" id="SSF48371">
    <property type="entry name" value="ARM repeat"/>
    <property type="match status" value="1"/>
</dbReference>
<dbReference type="InterPro" id="IPR016024">
    <property type="entry name" value="ARM-type_fold"/>
</dbReference>
<dbReference type="InterPro" id="IPR008337">
    <property type="entry name" value="Capsule_biosynth_CapB"/>
</dbReference>
<reference evidence="2" key="1">
    <citation type="submission" date="2021-03" db="EMBL/GenBank/DDBJ databases">
        <title>Acanthopleuribacteraceae sp. M133.</title>
        <authorList>
            <person name="Wang G."/>
        </authorList>
    </citation>
    <scope>NUCLEOTIDE SEQUENCE</scope>
    <source>
        <strain evidence="2">M133</strain>
    </source>
</reference>
<gene>
    <name evidence="2" type="ORF">J3U87_15740</name>
</gene>
<dbReference type="GO" id="GO:0045227">
    <property type="term" value="P:capsule polysaccharide biosynthetic process"/>
    <property type="evidence" value="ECO:0007669"/>
    <property type="project" value="InterPro"/>
</dbReference>
<evidence type="ECO:0000313" key="3">
    <source>
        <dbReference type="Proteomes" id="UP000663929"/>
    </source>
</evidence>
<evidence type="ECO:0000256" key="1">
    <source>
        <dbReference type="SAM" id="MobiDB-lite"/>
    </source>
</evidence>
<dbReference type="EMBL" id="CP071793">
    <property type="protein sequence ID" value="QTD53900.1"/>
    <property type="molecule type" value="Genomic_DNA"/>
</dbReference>
<sequence>MARRRRIQKSPAKKTGKRYRAARRAPRRFWLDAPLLRRIRAVLMQDMAPHWVRVEARLLDKLSRAFLAWARENKLILNDRDAWATARDLSLFLTREIHAREQRIKQANQRFQVFTNRHARAATVREKRDFILNFAAELGASGLALQADRRAVKRYLDHDAMADRHRILRREQERIICFCLKRFGVLSAAVLNASPDKALKLWTQMEVERTCREIWDYRGNPMIRKEAFTALARALRALPPEVIDRAVSDQTIHAVYRASMEKHEQVWYHLEAIALLAELAPESFEKVLLRWFDESEAGDAIFFRARTVRIWGDLLRRLPRLAERAELIWADPSPYVRQAFAAAVTGGDPDFVDLWLGRAISLDPAKEVRAAALLQLPGAAPSLGYDRTVALWSSALNPEAPDFVLRVALEVAVDLMSGMDSAGRTSFYQTVLALLEELHGSEVADSIKREVSRTLEILWSMHDERARLAVAALRRRLAQTKPGRTIRVPREVATLEPDRLGRVLAVLAAEDFGLDLETGIRGMRLRRGPVFGFRWWRLLHELRHPDPAKRQGISHVIGRLSRSRFRAPSALLAELAPAKVPGEPLVIGAEAGWRPFLPLVEDGLSLLDFHLGNKPVRFYTSEGVTVMYPPRSPLRRIAAYWTLTLRFREYAALRNWSAESGNDENAYIAALRRLGFDVRLEPLAPERRLDPGVAKFFAGPLPFLQPGFVQRIQEYLATVYGNTLSELTFFLTAATGLFFGRHAYGNGRIRLARAKLPLVIGGWGTRGKSGTERLKAALFASLGYSVFAKTTGCEAMFVFCTPYEKLLEMPIFRPFDKATIWEQGDVVRLAAGFGTDVFLWECMGLRASYVSILQRQWMRDDFSTITNTYPDHEDIQGPAGYDIPLVMTEFIPKRATLLTTEESMLPILRHAARRLGTELHDMGWLEAGLLTSDVLARFPYEAHPYNIALVLGLAERLGIPRDYALREMADRVVPDLGVLQSYPPAPIQGRTLVFSNGMSANERHGCLGNWTRLGFDKVDPREEPAVFLTGVINNRADRVSRSQIFADIMVRDLSVDCMVLIGSNLRGMMGYLETSWEAFAGGYAIFGTGDTPGGRLQTLARKLRIPYEPDMVRNRLEIMLGAMNEGPEAGDSEAWRPLLALWDRPDALAESLKAWPAGGIDGEEVLRFHRTYLEWYLDYVACSDLLAKDVDGEEARTRKIFETAHRWFFDRLVVVEDVYASGDHIIQTIVSHTPPGMTNRAMGLQNIKGTGLDFIYRFQAWLHCHQALQKLVGEDEERFAEGLSDLMTLRDYGLLGAELAGRIIERAKHAPISQTERYQAQLAVIETRYRADLERLEARLHAPSEKRSPLARAVDAVERFFDLGDAVRRRKKAMAIYRDLVKGRISRVRAVSELAALNQRQKGGWLWKRVSSSAKPAKR</sequence>
<accession>A0A8A4TWN5</accession>
<dbReference type="RefSeq" id="WP_237384000.1">
    <property type="nucleotide sequence ID" value="NZ_CP071793.1"/>
</dbReference>
<keyword evidence="3" id="KW-1185">Reference proteome</keyword>
<feature type="region of interest" description="Disordered" evidence="1">
    <location>
        <begin position="1"/>
        <end position="21"/>
    </location>
</feature>
<evidence type="ECO:0000313" key="2">
    <source>
        <dbReference type="EMBL" id="QTD53900.1"/>
    </source>
</evidence>
<organism evidence="2 3">
    <name type="scientific">Sulfidibacter corallicola</name>
    <dbReference type="NCBI Taxonomy" id="2818388"/>
    <lineage>
        <taxon>Bacteria</taxon>
        <taxon>Pseudomonadati</taxon>
        <taxon>Acidobacteriota</taxon>
        <taxon>Holophagae</taxon>
        <taxon>Acanthopleuribacterales</taxon>
        <taxon>Acanthopleuribacteraceae</taxon>
        <taxon>Sulfidibacter</taxon>
    </lineage>
</organism>
<protein>
    <recommendedName>
        <fullName evidence="4">Poly-gamma-glutamate synthase PgsB/CapB</fullName>
    </recommendedName>
</protein>
<dbReference type="GO" id="GO:0016020">
    <property type="term" value="C:membrane"/>
    <property type="evidence" value="ECO:0007669"/>
    <property type="project" value="InterPro"/>
</dbReference>
<dbReference type="KEGG" id="scor:J3U87_15740"/>
<name>A0A8A4TWN5_SULCO</name>
<dbReference type="Proteomes" id="UP000663929">
    <property type="component" value="Chromosome"/>
</dbReference>
<proteinExistence type="predicted"/>